<evidence type="ECO:0000313" key="2">
    <source>
        <dbReference type="EMBL" id="THU93493.1"/>
    </source>
</evidence>
<protein>
    <recommendedName>
        <fullName evidence="4">Integral membrane protein</fullName>
    </recommendedName>
</protein>
<dbReference type="EMBL" id="ML179248">
    <property type="protein sequence ID" value="THU93493.1"/>
    <property type="molecule type" value="Genomic_DNA"/>
</dbReference>
<feature type="transmembrane region" description="Helical" evidence="1">
    <location>
        <begin position="169"/>
        <end position="188"/>
    </location>
</feature>
<keyword evidence="1" id="KW-1133">Transmembrane helix</keyword>
<feature type="transmembrane region" description="Helical" evidence="1">
    <location>
        <begin position="14"/>
        <end position="35"/>
    </location>
</feature>
<evidence type="ECO:0008006" key="4">
    <source>
        <dbReference type="Google" id="ProtNLM"/>
    </source>
</evidence>
<feature type="transmembrane region" description="Helical" evidence="1">
    <location>
        <begin position="47"/>
        <end position="76"/>
    </location>
</feature>
<keyword evidence="3" id="KW-1185">Reference proteome</keyword>
<dbReference type="AlphaFoldDB" id="A0A4S8LWG2"/>
<feature type="transmembrane region" description="Helical" evidence="1">
    <location>
        <begin position="130"/>
        <end position="149"/>
    </location>
</feature>
<name>A0A4S8LWG2_DENBC</name>
<organism evidence="2 3">
    <name type="scientific">Dendrothele bispora (strain CBS 962.96)</name>
    <dbReference type="NCBI Taxonomy" id="1314807"/>
    <lineage>
        <taxon>Eukaryota</taxon>
        <taxon>Fungi</taxon>
        <taxon>Dikarya</taxon>
        <taxon>Basidiomycota</taxon>
        <taxon>Agaricomycotina</taxon>
        <taxon>Agaricomycetes</taxon>
        <taxon>Agaricomycetidae</taxon>
        <taxon>Agaricales</taxon>
        <taxon>Agaricales incertae sedis</taxon>
        <taxon>Dendrothele</taxon>
    </lineage>
</organism>
<evidence type="ECO:0000256" key="1">
    <source>
        <dbReference type="SAM" id="Phobius"/>
    </source>
</evidence>
<dbReference type="Proteomes" id="UP000297245">
    <property type="component" value="Unassembled WGS sequence"/>
</dbReference>
<reference evidence="2 3" key="1">
    <citation type="journal article" date="2019" name="Nat. Ecol. Evol.">
        <title>Megaphylogeny resolves global patterns of mushroom evolution.</title>
        <authorList>
            <person name="Varga T."/>
            <person name="Krizsan K."/>
            <person name="Foldi C."/>
            <person name="Dima B."/>
            <person name="Sanchez-Garcia M."/>
            <person name="Sanchez-Ramirez S."/>
            <person name="Szollosi G.J."/>
            <person name="Szarkandi J.G."/>
            <person name="Papp V."/>
            <person name="Albert L."/>
            <person name="Andreopoulos W."/>
            <person name="Angelini C."/>
            <person name="Antonin V."/>
            <person name="Barry K.W."/>
            <person name="Bougher N.L."/>
            <person name="Buchanan P."/>
            <person name="Buyck B."/>
            <person name="Bense V."/>
            <person name="Catcheside P."/>
            <person name="Chovatia M."/>
            <person name="Cooper J."/>
            <person name="Damon W."/>
            <person name="Desjardin D."/>
            <person name="Finy P."/>
            <person name="Geml J."/>
            <person name="Haridas S."/>
            <person name="Hughes K."/>
            <person name="Justo A."/>
            <person name="Karasinski D."/>
            <person name="Kautmanova I."/>
            <person name="Kiss B."/>
            <person name="Kocsube S."/>
            <person name="Kotiranta H."/>
            <person name="LaButti K.M."/>
            <person name="Lechner B.E."/>
            <person name="Liimatainen K."/>
            <person name="Lipzen A."/>
            <person name="Lukacs Z."/>
            <person name="Mihaltcheva S."/>
            <person name="Morgado L.N."/>
            <person name="Niskanen T."/>
            <person name="Noordeloos M.E."/>
            <person name="Ohm R.A."/>
            <person name="Ortiz-Santana B."/>
            <person name="Ovrebo C."/>
            <person name="Racz N."/>
            <person name="Riley R."/>
            <person name="Savchenko A."/>
            <person name="Shiryaev A."/>
            <person name="Soop K."/>
            <person name="Spirin V."/>
            <person name="Szebenyi C."/>
            <person name="Tomsovsky M."/>
            <person name="Tulloss R.E."/>
            <person name="Uehling J."/>
            <person name="Grigoriev I.V."/>
            <person name="Vagvolgyi C."/>
            <person name="Papp T."/>
            <person name="Martin F.M."/>
            <person name="Miettinen O."/>
            <person name="Hibbett D.S."/>
            <person name="Nagy L.G."/>
        </authorList>
    </citation>
    <scope>NUCLEOTIDE SEQUENCE [LARGE SCALE GENOMIC DNA]</scope>
    <source>
        <strain evidence="2 3">CBS 962.96</strain>
    </source>
</reference>
<keyword evidence="1" id="KW-0472">Membrane</keyword>
<gene>
    <name evidence="2" type="ORF">K435DRAFT_799685</name>
</gene>
<feature type="transmembrane region" description="Helical" evidence="1">
    <location>
        <begin position="208"/>
        <end position="227"/>
    </location>
</feature>
<keyword evidence="1" id="KW-0812">Transmembrane</keyword>
<feature type="transmembrane region" description="Helical" evidence="1">
    <location>
        <begin position="96"/>
        <end position="118"/>
    </location>
</feature>
<proteinExistence type="predicted"/>
<evidence type="ECO:0000313" key="3">
    <source>
        <dbReference type="Proteomes" id="UP000297245"/>
    </source>
</evidence>
<sequence length="228" mass="26090">MFDEDVKYWIIREAFSFLSYGIYAVLAVMTFVIFWSRKYYQSKPQSLLVYTTTFTFLTATAATVLGIQFSLINSNWYLDLPGSQMELTIQLRNIKIALAFMERMSYILSDVILVWRAWILFPSPSYMRAVLVLCMFVSSGTFVDCAVATKLVLQDPSTSWGYQLNLTMTLPLLITNITSTLLIGYHAWLHHLFMKDSLVTTSKAQKTLCILVESGSIYCLLWVSIILV</sequence>
<dbReference type="OrthoDB" id="2744793at2759"/>
<accession>A0A4S8LWG2</accession>